<dbReference type="EMBL" id="JAJVDC020000228">
    <property type="protein sequence ID" value="KAL1617591.1"/>
    <property type="molecule type" value="Genomic_DNA"/>
</dbReference>
<comment type="caution">
    <text evidence="4">The sequence shown here is derived from an EMBL/GenBank/DDBJ whole genome shotgun (WGS) entry which is preliminary data.</text>
</comment>
<dbReference type="Pfam" id="PF14612">
    <property type="entry name" value="Ino80_Iec3"/>
    <property type="match status" value="1"/>
</dbReference>
<evidence type="ECO:0008006" key="6">
    <source>
        <dbReference type="Google" id="ProtNLM"/>
    </source>
</evidence>
<feature type="compositionally biased region" description="Low complexity" evidence="1">
    <location>
        <begin position="105"/>
        <end position="115"/>
    </location>
</feature>
<feature type="compositionally biased region" description="Basic and acidic residues" evidence="1">
    <location>
        <begin position="263"/>
        <end position="277"/>
    </location>
</feature>
<dbReference type="Pfam" id="PF05120">
    <property type="entry name" value="GvpG"/>
    <property type="match status" value="1"/>
</dbReference>
<feature type="compositionally biased region" description="Gly residues" evidence="1">
    <location>
        <begin position="278"/>
        <end position="289"/>
    </location>
</feature>
<dbReference type="Pfam" id="PF24244">
    <property type="entry name" value="Iec3-like_M"/>
    <property type="match status" value="1"/>
</dbReference>
<feature type="compositionally biased region" description="Low complexity" evidence="1">
    <location>
        <begin position="362"/>
        <end position="373"/>
    </location>
</feature>
<organism evidence="4 5">
    <name type="scientific">Neofusicoccum ribis</name>
    <dbReference type="NCBI Taxonomy" id="45134"/>
    <lineage>
        <taxon>Eukaryota</taxon>
        <taxon>Fungi</taxon>
        <taxon>Dikarya</taxon>
        <taxon>Ascomycota</taxon>
        <taxon>Pezizomycotina</taxon>
        <taxon>Dothideomycetes</taxon>
        <taxon>Dothideomycetes incertae sedis</taxon>
        <taxon>Botryosphaeriales</taxon>
        <taxon>Botryosphaeriaceae</taxon>
        <taxon>Neofusicoccum</taxon>
    </lineage>
</organism>
<feature type="region of interest" description="Disordered" evidence="1">
    <location>
        <begin position="260"/>
        <end position="373"/>
    </location>
</feature>
<feature type="domain" description="INO80 complex subunit 3 N-terminal" evidence="2">
    <location>
        <begin position="38"/>
        <end position="106"/>
    </location>
</feature>
<feature type="region of interest" description="Disordered" evidence="1">
    <location>
        <begin position="215"/>
        <end position="241"/>
    </location>
</feature>
<feature type="compositionally biased region" description="Basic and acidic residues" evidence="1">
    <location>
        <begin position="1"/>
        <end position="15"/>
    </location>
</feature>
<accession>A0ABR3SEN5</accession>
<feature type="compositionally biased region" description="Basic and acidic residues" evidence="1">
    <location>
        <begin position="231"/>
        <end position="241"/>
    </location>
</feature>
<feature type="region of interest" description="Disordered" evidence="1">
    <location>
        <begin position="102"/>
        <end position="124"/>
    </location>
</feature>
<name>A0ABR3SEN5_9PEZI</name>
<sequence>MATHDEIAVQPRDEPAAAPPRSAHPDSMDAPAKPPSIRSWRKKYRKMRVRFDDRMRESNSLFREEHKAIALARRLQEQNDQLIDLLLDINDTPKIPQHLRIDLRASSPSSAAVPSLEAGEASDPDTIHRQLQEARADLAAGRISPEDFAQREAELTAKFSALDNKSLAELLKVPHTHFPPEQIPDDLVGESLAGYLSPNHEEEYLKELDVALSDPTMYDPNDTSGRPIRLPARDIPSDKELQIRNPDSVYNWLRKHQPQVFLQDKENEKGDGAEKSSKGGGNGRGGGKRGQAAANVATPSKGGDPDDEDGGFVPETGSGRGKRNKDDEPYRPKGGSSRPSKRKREGEEGAGGARGGRKKAARGGAAAAAAAAS</sequence>
<evidence type="ECO:0000313" key="5">
    <source>
        <dbReference type="Proteomes" id="UP001521116"/>
    </source>
</evidence>
<dbReference type="InterPro" id="IPR055449">
    <property type="entry name" value="Iec3-like_M"/>
</dbReference>
<dbReference type="InterPro" id="IPR007804">
    <property type="entry name" value="GvpG"/>
</dbReference>
<feature type="domain" description="INO80 complex subunit 3-like middle region" evidence="3">
    <location>
        <begin position="165"/>
        <end position="266"/>
    </location>
</feature>
<feature type="region of interest" description="Disordered" evidence="1">
    <location>
        <begin position="1"/>
        <end position="41"/>
    </location>
</feature>
<evidence type="ECO:0000259" key="3">
    <source>
        <dbReference type="Pfam" id="PF24244"/>
    </source>
</evidence>
<evidence type="ECO:0000256" key="1">
    <source>
        <dbReference type="SAM" id="MobiDB-lite"/>
    </source>
</evidence>
<evidence type="ECO:0000259" key="2">
    <source>
        <dbReference type="Pfam" id="PF14612"/>
    </source>
</evidence>
<protein>
    <recommendedName>
        <fullName evidence="6">IEC3 subunit of the Ino80 complex, chromatin re-modelling-domain-containing protein</fullName>
    </recommendedName>
</protein>
<proteinExistence type="predicted"/>
<dbReference type="Proteomes" id="UP001521116">
    <property type="component" value="Unassembled WGS sequence"/>
</dbReference>
<gene>
    <name evidence="4" type="ORF">SLS56_010914</name>
</gene>
<reference evidence="4 5" key="1">
    <citation type="submission" date="2024-02" db="EMBL/GenBank/DDBJ databases">
        <title>De novo assembly and annotation of 12 fungi associated with fruit tree decline syndrome in Ontario, Canada.</title>
        <authorList>
            <person name="Sulman M."/>
            <person name="Ellouze W."/>
            <person name="Ilyukhin E."/>
        </authorList>
    </citation>
    <scope>NUCLEOTIDE SEQUENCE [LARGE SCALE GENOMIC DNA]</scope>
    <source>
        <strain evidence="4 5">M1-105</strain>
    </source>
</reference>
<evidence type="ECO:0000313" key="4">
    <source>
        <dbReference type="EMBL" id="KAL1617591.1"/>
    </source>
</evidence>
<dbReference type="InterPro" id="IPR032742">
    <property type="entry name" value="Iec3_N"/>
</dbReference>
<keyword evidence="5" id="KW-1185">Reference proteome</keyword>